<dbReference type="Proteomes" id="UP001597467">
    <property type="component" value="Unassembled WGS sequence"/>
</dbReference>
<protein>
    <recommendedName>
        <fullName evidence="4">Peptidase S74 domain-containing protein</fullName>
    </recommendedName>
</protein>
<comment type="caution">
    <text evidence="2">The sequence shown here is derived from an EMBL/GenBank/DDBJ whole genome shotgun (WGS) entry which is preliminary data.</text>
</comment>
<reference evidence="3" key="1">
    <citation type="journal article" date="2019" name="Int. J. Syst. Evol. Microbiol.">
        <title>The Global Catalogue of Microorganisms (GCM) 10K type strain sequencing project: providing services to taxonomists for standard genome sequencing and annotation.</title>
        <authorList>
            <consortium name="The Broad Institute Genomics Platform"/>
            <consortium name="The Broad Institute Genome Sequencing Center for Infectious Disease"/>
            <person name="Wu L."/>
            <person name="Ma J."/>
        </authorList>
    </citation>
    <scope>NUCLEOTIDE SEQUENCE [LARGE SCALE GENOMIC DNA]</scope>
    <source>
        <strain evidence="3">KCTC 42808</strain>
    </source>
</reference>
<name>A0ABW5JXT2_9FLAO</name>
<dbReference type="EMBL" id="JBHULM010000001">
    <property type="protein sequence ID" value="MFD2540765.1"/>
    <property type="molecule type" value="Genomic_DNA"/>
</dbReference>
<feature type="coiled-coil region" evidence="1">
    <location>
        <begin position="444"/>
        <end position="478"/>
    </location>
</feature>
<organism evidence="2 3">
    <name type="scientific">Lacinutrix gracilariae</name>
    <dbReference type="NCBI Taxonomy" id="1747198"/>
    <lineage>
        <taxon>Bacteria</taxon>
        <taxon>Pseudomonadati</taxon>
        <taxon>Bacteroidota</taxon>
        <taxon>Flavobacteriia</taxon>
        <taxon>Flavobacteriales</taxon>
        <taxon>Flavobacteriaceae</taxon>
        <taxon>Lacinutrix</taxon>
    </lineage>
</organism>
<keyword evidence="3" id="KW-1185">Reference proteome</keyword>
<evidence type="ECO:0000313" key="2">
    <source>
        <dbReference type="EMBL" id="MFD2540765.1"/>
    </source>
</evidence>
<dbReference type="RefSeq" id="WP_379899815.1">
    <property type="nucleotide sequence ID" value="NZ_JBHULM010000001.1"/>
</dbReference>
<evidence type="ECO:0000313" key="3">
    <source>
        <dbReference type="Proteomes" id="UP001597467"/>
    </source>
</evidence>
<evidence type="ECO:0000256" key="1">
    <source>
        <dbReference type="SAM" id="Coils"/>
    </source>
</evidence>
<gene>
    <name evidence="2" type="ORF">ACFSSB_00425</name>
</gene>
<sequence>MKRYIITFSILFIALVGYGQSAMNYKAVIKDNLGNVIANQQVTVQFAILQGVSQITVYQETHAPTTDANGVIIVNIGEGTSSDVFTDINWGVDDHFLNVQIDTGSGIVDLGTTQFMAVPYALSAANAANKIDDLLDGKSDDSSLFLGLEAGINDNATSNRNIGLGYQALASNIAGEGNVALGYRAGFNETGSDKLYIDNTDTNNPLIYGDFNTDKLTLNGDVNITGNLSLNHIGSQIGSASFTLTQANEGYGGMYVNSLGVNNASPFYGYAVGNTSKAWHYYHDFLSSWILNVDGDKIKVNSENTLIYNKLLINTENQINPNTDLTLKSNSFNGFGGMYVDMDGSGYSSPFYGYAINGAPKAYSFYKEADSTWNLNVGDVYTDALVVENDNLKVNGSITLATENAVTKPVGTIYYYQDHFYGNTSTGIKRLDNTTTSKSAYRESEEVSHMIQMLKDENELLKKELSTIKSHLAELEKNVLSKNDKQ</sequence>
<proteinExistence type="predicted"/>
<keyword evidence="1" id="KW-0175">Coiled coil</keyword>
<accession>A0ABW5JXT2</accession>
<evidence type="ECO:0008006" key="4">
    <source>
        <dbReference type="Google" id="ProtNLM"/>
    </source>
</evidence>